<proteinExistence type="predicted"/>
<organism evidence="1">
    <name type="scientific">marine metagenome</name>
    <dbReference type="NCBI Taxonomy" id="408172"/>
    <lineage>
        <taxon>unclassified sequences</taxon>
        <taxon>metagenomes</taxon>
        <taxon>ecological metagenomes</taxon>
    </lineage>
</organism>
<accession>A0A381VK59</accession>
<gene>
    <name evidence="1" type="ORF">METZ01_LOCUS93536</name>
</gene>
<protein>
    <submittedName>
        <fullName evidence="1">Uncharacterized protein</fullName>
    </submittedName>
</protein>
<dbReference type="EMBL" id="UINC01009055">
    <property type="protein sequence ID" value="SVA40682.1"/>
    <property type="molecule type" value="Genomic_DNA"/>
</dbReference>
<dbReference type="AlphaFoldDB" id="A0A381VK59"/>
<reference evidence="1" key="1">
    <citation type="submission" date="2018-05" db="EMBL/GenBank/DDBJ databases">
        <authorList>
            <person name="Lanie J.A."/>
            <person name="Ng W.-L."/>
            <person name="Kazmierczak K.M."/>
            <person name="Andrzejewski T.M."/>
            <person name="Davidsen T.M."/>
            <person name="Wayne K.J."/>
            <person name="Tettelin H."/>
            <person name="Glass J.I."/>
            <person name="Rusch D."/>
            <person name="Podicherti R."/>
            <person name="Tsui H.-C.T."/>
            <person name="Winkler M.E."/>
        </authorList>
    </citation>
    <scope>NUCLEOTIDE SEQUENCE</scope>
</reference>
<sequence>MLKGHSAATQTKTTTAARFQDGRKCLYLLGLDGGPRWDRTTDTLIKSQVLYH</sequence>
<name>A0A381VK59_9ZZZZ</name>
<evidence type="ECO:0000313" key="1">
    <source>
        <dbReference type="EMBL" id="SVA40682.1"/>
    </source>
</evidence>